<proteinExistence type="inferred from homology"/>
<dbReference type="RefSeq" id="WP_317795451.1">
    <property type="nucleotide sequence ID" value="NZ_AP028461.1"/>
</dbReference>
<name>A0ABW4A3C4_9ACTN</name>
<dbReference type="InterPro" id="IPR011127">
    <property type="entry name" value="Dala_Dala_lig_N"/>
</dbReference>
<protein>
    <recommendedName>
        <fullName evidence="6">D-alanine--D-alanine ligase</fullName>
        <ecNumber evidence="6">6.3.2.4</ecNumber>
    </recommendedName>
    <alternativeName>
        <fullName evidence="6">D-Ala-D-Ala ligase</fullName>
    </alternativeName>
    <alternativeName>
        <fullName evidence="6">D-alanylalanine synthetase</fullName>
    </alternativeName>
</protein>
<dbReference type="HAMAP" id="MF_00047">
    <property type="entry name" value="Dala_Dala_lig"/>
    <property type="match status" value="1"/>
</dbReference>
<keyword evidence="4 6" id="KW-0436">Ligase</keyword>
<comment type="pathway">
    <text evidence="6">Cell wall biogenesis; peptidoglycan biosynthesis.</text>
</comment>
<dbReference type="PROSITE" id="PS50975">
    <property type="entry name" value="ATP_GRASP"/>
    <property type="match status" value="1"/>
</dbReference>
<dbReference type="PIRSF" id="PIRSF039102">
    <property type="entry name" value="Ddl/VanB"/>
    <property type="match status" value="1"/>
</dbReference>
<evidence type="ECO:0000313" key="10">
    <source>
        <dbReference type="Proteomes" id="UP001597183"/>
    </source>
</evidence>
<dbReference type="SUPFAM" id="SSF56059">
    <property type="entry name" value="Glutathione synthetase ATP-binding domain-like"/>
    <property type="match status" value="1"/>
</dbReference>
<evidence type="ECO:0000256" key="4">
    <source>
        <dbReference type="ARBA" id="ARBA00022598"/>
    </source>
</evidence>
<dbReference type="InterPro" id="IPR013815">
    <property type="entry name" value="ATP_grasp_subdomain_1"/>
</dbReference>
<evidence type="ECO:0000313" key="9">
    <source>
        <dbReference type="EMBL" id="MFD1365215.1"/>
    </source>
</evidence>
<dbReference type="EMBL" id="JBHTMK010000008">
    <property type="protein sequence ID" value="MFD1365215.1"/>
    <property type="molecule type" value="Genomic_DNA"/>
</dbReference>
<keyword evidence="10" id="KW-1185">Reference proteome</keyword>
<dbReference type="Pfam" id="PF07478">
    <property type="entry name" value="Dala_Dala_lig_C"/>
    <property type="match status" value="1"/>
</dbReference>
<dbReference type="Gene3D" id="3.30.1490.20">
    <property type="entry name" value="ATP-grasp fold, A domain"/>
    <property type="match status" value="1"/>
</dbReference>
<comment type="cofactor">
    <cofactor evidence="2">
        <name>Mg(2+)</name>
        <dbReference type="ChEBI" id="CHEBI:18420"/>
    </cofactor>
</comment>
<gene>
    <name evidence="6" type="primary">ddl</name>
    <name evidence="9" type="ORF">ACFQ5G_07665</name>
</gene>
<dbReference type="SUPFAM" id="SSF52440">
    <property type="entry name" value="PreATP-grasp domain"/>
    <property type="match status" value="1"/>
</dbReference>
<dbReference type="PANTHER" id="PTHR23132">
    <property type="entry name" value="D-ALANINE--D-ALANINE LIGASE"/>
    <property type="match status" value="1"/>
</dbReference>
<dbReference type="EC" id="6.3.2.4" evidence="6"/>
<accession>A0ABW4A3C4</accession>
<dbReference type="InterPro" id="IPR011761">
    <property type="entry name" value="ATP-grasp"/>
</dbReference>
<dbReference type="InterPro" id="IPR011095">
    <property type="entry name" value="Dala_Dala_lig_C"/>
</dbReference>
<keyword evidence="7" id="KW-0067">ATP-binding</keyword>
<evidence type="ECO:0000256" key="5">
    <source>
        <dbReference type="ARBA" id="ARBA00023316"/>
    </source>
</evidence>
<keyword evidence="6" id="KW-0963">Cytoplasm</keyword>
<dbReference type="PANTHER" id="PTHR23132:SF25">
    <property type="entry name" value="D-ALANINE--D-ALANINE LIGASE A"/>
    <property type="match status" value="1"/>
</dbReference>
<keyword evidence="7" id="KW-0547">Nucleotide-binding</keyword>
<dbReference type="Gene3D" id="3.40.50.20">
    <property type="match status" value="1"/>
</dbReference>
<dbReference type="Pfam" id="PF01820">
    <property type="entry name" value="Dala_Dala_lig_N"/>
    <property type="match status" value="1"/>
</dbReference>
<comment type="catalytic activity">
    <reaction evidence="6">
        <text>2 D-alanine + ATP = D-alanyl-D-alanine + ADP + phosphate + H(+)</text>
        <dbReference type="Rhea" id="RHEA:11224"/>
        <dbReference type="ChEBI" id="CHEBI:15378"/>
        <dbReference type="ChEBI" id="CHEBI:30616"/>
        <dbReference type="ChEBI" id="CHEBI:43474"/>
        <dbReference type="ChEBI" id="CHEBI:57416"/>
        <dbReference type="ChEBI" id="CHEBI:57822"/>
        <dbReference type="ChEBI" id="CHEBI:456216"/>
        <dbReference type="EC" id="6.3.2.4"/>
    </reaction>
</comment>
<comment type="function">
    <text evidence="6">Cell wall formation.</text>
</comment>
<comment type="subcellular location">
    <subcellularLocation>
        <location evidence="6">Cytoplasm</location>
    </subcellularLocation>
</comment>
<evidence type="ECO:0000256" key="2">
    <source>
        <dbReference type="ARBA" id="ARBA00001946"/>
    </source>
</evidence>
<feature type="domain" description="ATP-grasp" evidence="8">
    <location>
        <begin position="124"/>
        <end position="327"/>
    </location>
</feature>
<dbReference type="NCBIfam" id="TIGR01205">
    <property type="entry name" value="D_ala_D_alaTIGR"/>
    <property type="match status" value="1"/>
</dbReference>
<comment type="similarity">
    <text evidence="3 6">Belongs to the D-alanine--D-alanine ligase family.</text>
</comment>
<keyword evidence="6" id="KW-0573">Peptidoglycan synthesis</keyword>
<comment type="cofactor">
    <cofactor evidence="1">
        <name>Mn(2+)</name>
        <dbReference type="ChEBI" id="CHEBI:29035"/>
    </cofactor>
</comment>
<dbReference type="InterPro" id="IPR005905">
    <property type="entry name" value="D_ala_D_ala"/>
</dbReference>
<evidence type="ECO:0000256" key="6">
    <source>
        <dbReference type="HAMAP-Rule" id="MF_00047"/>
    </source>
</evidence>
<organism evidence="9 10">
    <name type="scientific">Actinoplanes sichuanensis</name>
    <dbReference type="NCBI Taxonomy" id="512349"/>
    <lineage>
        <taxon>Bacteria</taxon>
        <taxon>Bacillati</taxon>
        <taxon>Actinomycetota</taxon>
        <taxon>Actinomycetes</taxon>
        <taxon>Micromonosporales</taxon>
        <taxon>Micromonosporaceae</taxon>
        <taxon>Actinoplanes</taxon>
    </lineage>
</organism>
<evidence type="ECO:0000256" key="3">
    <source>
        <dbReference type="ARBA" id="ARBA00010871"/>
    </source>
</evidence>
<dbReference type="Proteomes" id="UP001597183">
    <property type="component" value="Unassembled WGS sequence"/>
</dbReference>
<evidence type="ECO:0000259" key="8">
    <source>
        <dbReference type="PROSITE" id="PS50975"/>
    </source>
</evidence>
<comment type="caution">
    <text evidence="9">The sequence shown here is derived from an EMBL/GenBank/DDBJ whole genome shotgun (WGS) entry which is preliminary data.</text>
</comment>
<evidence type="ECO:0000256" key="7">
    <source>
        <dbReference type="PROSITE-ProRule" id="PRU00409"/>
    </source>
</evidence>
<dbReference type="GO" id="GO:0016874">
    <property type="term" value="F:ligase activity"/>
    <property type="evidence" value="ECO:0007669"/>
    <property type="project" value="UniProtKB-KW"/>
</dbReference>
<dbReference type="InterPro" id="IPR016185">
    <property type="entry name" value="PreATP-grasp_dom_sf"/>
</dbReference>
<keyword evidence="5 6" id="KW-0961">Cell wall biogenesis/degradation</keyword>
<dbReference type="Gene3D" id="3.30.470.20">
    <property type="entry name" value="ATP-grasp fold, B domain"/>
    <property type="match status" value="1"/>
</dbReference>
<reference evidence="10" key="1">
    <citation type="journal article" date="2019" name="Int. J. Syst. Evol. Microbiol.">
        <title>The Global Catalogue of Microorganisms (GCM) 10K type strain sequencing project: providing services to taxonomists for standard genome sequencing and annotation.</title>
        <authorList>
            <consortium name="The Broad Institute Genomics Platform"/>
            <consortium name="The Broad Institute Genome Sequencing Center for Infectious Disease"/>
            <person name="Wu L."/>
            <person name="Ma J."/>
        </authorList>
    </citation>
    <scope>NUCLEOTIDE SEQUENCE [LARGE SCALE GENOMIC DNA]</scope>
    <source>
        <strain evidence="10">CCM 7526</strain>
    </source>
</reference>
<evidence type="ECO:0000256" key="1">
    <source>
        <dbReference type="ARBA" id="ARBA00001936"/>
    </source>
</evidence>
<keyword evidence="6" id="KW-0133">Cell shape</keyword>
<sequence length="332" mass="35275">MARKAKVAVLYGGCGQEHDISRASAAAVLRHLDRDRFDPVGIYVTRTGQWLVDGQPLPGTVDCALGGLTHAQNVLRSCDVAFPVMHGRCGGDGTVQALLELIGVPYVGSGVLSTAAALDKEVTRRLLAAAGLTVTDTVVLGERDHLSEADRDRLGLPSFVKPARGGCGIGVSRVTCWPDLSPAVALARAGDVKVLVEPEVTGREIGVAVLAHPDGRVVAGPPLEIVLPQRRAFFDHLARYGDRDTVLRVPARLDPTLDELLRAQAVHAYRALDCRGQACVDFFADEDTAPVLHGVSTVPDLTARSPVPRIWAATGLSFTGLLTVLLDTALRR</sequence>